<evidence type="ECO:0000313" key="2">
    <source>
        <dbReference type="Proteomes" id="UP000315017"/>
    </source>
</evidence>
<gene>
    <name evidence="1" type="ORF">ETAA8_53320</name>
</gene>
<protein>
    <submittedName>
        <fullName evidence="1">Uncharacterized protein</fullName>
    </submittedName>
</protein>
<dbReference type="RefSeq" id="WP_145095319.1">
    <property type="nucleotide sequence ID" value="NZ_CP036274.1"/>
</dbReference>
<dbReference type="Proteomes" id="UP000315017">
    <property type="component" value="Chromosome"/>
</dbReference>
<accession>A0A517YJ05</accession>
<dbReference type="AlphaFoldDB" id="A0A517YJ05"/>
<proteinExistence type="predicted"/>
<dbReference type="KEGG" id="aagg:ETAA8_53320"/>
<name>A0A517YJ05_9BACT</name>
<reference evidence="1 2" key="1">
    <citation type="submission" date="2019-02" db="EMBL/GenBank/DDBJ databases">
        <title>Deep-cultivation of Planctomycetes and their phenomic and genomic characterization uncovers novel biology.</title>
        <authorList>
            <person name="Wiegand S."/>
            <person name="Jogler M."/>
            <person name="Boedeker C."/>
            <person name="Pinto D."/>
            <person name="Vollmers J."/>
            <person name="Rivas-Marin E."/>
            <person name="Kohn T."/>
            <person name="Peeters S.H."/>
            <person name="Heuer A."/>
            <person name="Rast P."/>
            <person name="Oberbeckmann S."/>
            <person name="Bunk B."/>
            <person name="Jeske O."/>
            <person name="Meyerdierks A."/>
            <person name="Storesund J.E."/>
            <person name="Kallscheuer N."/>
            <person name="Luecker S."/>
            <person name="Lage O.M."/>
            <person name="Pohl T."/>
            <person name="Merkel B.J."/>
            <person name="Hornburger P."/>
            <person name="Mueller R.-W."/>
            <person name="Bruemmer F."/>
            <person name="Labrenz M."/>
            <person name="Spormann A.M."/>
            <person name="Op den Camp H."/>
            <person name="Overmann J."/>
            <person name="Amann R."/>
            <person name="Jetten M.S.M."/>
            <person name="Mascher T."/>
            <person name="Medema M.H."/>
            <person name="Devos D.P."/>
            <person name="Kaster A.-K."/>
            <person name="Ovreas L."/>
            <person name="Rohde M."/>
            <person name="Galperin M.Y."/>
            <person name="Jogler C."/>
        </authorList>
    </citation>
    <scope>NUCLEOTIDE SEQUENCE [LARGE SCALE GENOMIC DNA]</scope>
    <source>
        <strain evidence="1 2">ETA_A8</strain>
    </source>
</reference>
<sequence>MVAIVTAARDQAALAQVATERASQLTQKDIDKLPDRWAPAFSAKKAGAPELKDAWEQLWFEALTEILIQLKLDGLPHLLLLMDRNDSTYHNFVIVRLLRLAAQGIEPTMILDRIRRRLGNLQHVWTLETVRETVYWTQVDPRPLELLRPMSDIVVPHSDGDTVGTFIARMEMELPVHLARRKAQGL</sequence>
<keyword evidence="2" id="KW-1185">Reference proteome</keyword>
<organism evidence="1 2">
    <name type="scientific">Anatilimnocola aggregata</name>
    <dbReference type="NCBI Taxonomy" id="2528021"/>
    <lineage>
        <taxon>Bacteria</taxon>
        <taxon>Pseudomonadati</taxon>
        <taxon>Planctomycetota</taxon>
        <taxon>Planctomycetia</taxon>
        <taxon>Pirellulales</taxon>
        <taxon>Pirellulaceae</taxon>
        <taxon>Anatilimnocola</taxon>
    </lineage>
</organism>
<evidence type="ECO:0000313" key="1">
    <source>
        <dbReference type="EMBL" id="QDU30213.1"/>
    </source>
</evidence>
<dbReference type="EMBL" id="CP036274">
    <property type="protein sequence ID" value="QDU30213.1"/>
    <property type="molecule type" value="Genomic_DNA"/>
</dbReference>